<keyword evidence="3" id="KW-0520">NAD</keyword>
<dbReference type="GO" id="GO:0051287">
    <property type="term" value="F:NAD binding"/>
    <property type="evidence" value="ECO:0007669"/>
    <property type="project" value="InterPro"/>
</dbReference>
<sequence>MARSPDLAEFLDERGWRVVLDERLISPLSFNAGEVVAMVAGALLPVGRKELSQFPNLKVVMPFGVGLEHIDISVLEERGIPLKFFPGINKLAVAELTIGFIFTLTRNIVPFANDMREGKWKRAMATQVSGKTLGIVGLGNIGKEVAKMARHLGMRVFVNDVVYDEEFLKGIGAEKSELEILLQKSDIVTFHVPLTDITNQMVNEKSLSLLKPGAFLINTSRGEVIDEEALLAAVESGKVAGIALDVFSEEPPFNNEVLKRLISHPKVIAMPHIATFTPETQYVVAKKICEELVNYE</sequence>
<dbReference type="EMBL" id="MHJG01000021">
    <property type="protein sequence ID" value="OGY63575.1"/>
    <property type="molecule type" value="Genomic_DNA"/>
</dbReference>
<dbReference type="SUPFAM" id="SSF52283">
    <property type="entry name" value="Formate/glycerate dehydrogenase catalytic domain-like"/>
    <property type="match status" value="1"/>
</dbReference>
<evidence type="ECO:0000256" key="2">
    <source>
        <dbReference type="ARBA" id="ARBA00023002"/>
    </source>
</evidence>
<dbReference type="PANTHER" id="PTHR42789">
    <property type="entry name" value="D-ISOMER SPECIFIC 2-HYDROXYACID DEHYDROGENASE FAMILY PROTEIN (AFU_ORTHOLOGUE AFUA_6G10090)"/>
    <property type="match status" value="1"/>
</dbReference>
<evidence type="ECO:0000313" key="8">
    <source>
        <dbReference type="Proteomes" id="UP000177960"/>
    </source>
</evidence>
<evidence type="ECO:0000256" key="3">
    <source>
        <dbReference type="ARBA" id="ARBA00023027"/>
    </source>
</evidence>
<reference evidence="7 8" key="1">
    <citation type="journal article" date="2016" name="Nat. Commun.">
        <title>Thousands of microbial genomes shed light on interconnected biogeochemical processes in an aquifer system.</title>
        <authorList>
            <person name="Anantharaman K."/>
            <person name="Brown C.T."/>
            <person name="Hug L.A."/>
            <person name="Sharon I."/>
            <person name="Castelle C.J."/>
            <person name="Probst A.J."/>
            <person name="Thomas B.C."/>
            <person name="Singh A."/>
            <person name="Wilkins M.J."/>
            <person name="Karaoz U."/>
            <person name="Brodie E.L."/>
            <person name="Williams K.H."/>
            <person name="Hubbard S.S."/>
            <person name="Banfield J.F."/>
        </authorList>
    </citation>
    <scope>NUCLEOTIDE SEQUENCE [LARGE SCALE GENOMIC DNA]</scope>
</reference>
<dbReference type="Pfam" id="PF02826">
    <property type="entry name" value="2-Hacid_dh_C"/>
    <property type="match status" value="1"/>
</dbReference>
<evidence type="ECO:0000259" key="5">
    <source>
        <dbReference type="Pfam" id="PF00389"/>
    </source>
</evidence>
<dbReference type="InterPro" id="IPR029753">
    <property type="entry name" value="D-isomer_DH_CS"/>
</dbReference>
<evidence type="ECO:0000256" key="1">
    <source>
        <dbReference type="ARBA" id="ARBA00005854"/>
    </source>
</evidence>
<proteinExistence type="inferred from homology"/>
<dbReference type="InterPro" id="IPR036291">
    <property type="entry name" value="NAD(P)-bd_dom_sf"/>
</dbReference>
<comment type="similarity">
    <text evidence="1 4">Belongs to the D-isomer specific 2-hydroxyacid dehydrogenase family.</text>
</comment>
<protein>
    <recommendedName>
        <fullName evidence="9">Hydroxyacid dehydrogenase</fullName>
    </recommendedName>
</protein>
<dbReference type="InterPro" id="IPR006140">
    <property type="entry name" value="D-isomer_DH_NAD-bd"/>
</dbReference>
<dbReference type="InterPro" id="IPR050857">
    <property type="entry name" value="D-2-hydroxyacid_DH"/>
</dbReference>
<dbReference type="GO" id="GO:0004617">
    <property type="term" value="F:phosphoglycerate dehydrogenase activity"/>
    <property type="evidence" value="ECO:0007669"/>
    <property type="project" value="UniProtKB-ARBA"/>
</dbReference>
<evidence type="ECO:0008006" key="9">
    <source>
        <dbReference type="Google" id="ProtNLM"/>
    </source>
</evidence>
<dbReference type="AlphaFoldDB" id="A0A1G1ZGD3"/>
<organism evidence="7 8">
    <name type="scientific">Candidatus Harrisonbacteria bacterium RIFCSPHIGHO2_02_FULL_42_16</name>
    <dbReference type="NCBI Taxonomy" id="1798404"/>
    <lineage>
        <taxon>Bacteria</taxon>
        <taxon>Candidatus Harrisoniibacteriota</taxon>
    </lineage>
</organism>
<comment type="caution">
    <text evidence="7">The sequence shown here is derived from an EMBL/GenBank/DDBJ whole genome shotgun (WGS) entry which is preliminary data.</text>
</comment>
<dbReference type="Gene3D" id="3.40.50.720">
    <property type="entry name" value="NAD(P)-binding Rossmann-like Domain"/>
    <property type="match status" value="2"/>
</dbReference>
<accession>A0A1G1ZGD3</accession>
<feature type="domain" description="D-isomer specific 2-hydroxyacid dehydrogenase NAD-binding" evidence="6">
    <location>
        <begin position="99"/>
        <end position="274"/>
    </location>
</feature>
<dbReference type="GO" id="GO:0047545">
    <property type="term" value="F:(S)-2-hydroxyglutarate dehydrogenase activity"/>
    <property type="evidence" value="ECO:0007669"/>
    <property type="project" value="UniProtKB-ARBA"/>
</dbReference>
<dbReference type="SUPFAM" id="SSF51735">
    <property type="entry name" value="NAD(P)-binding Rossmann-fold domains"/>
    <property type="match status" value="1"/>
</dbReference>
<dbReference type="Pfam" id="PF00389">
    <property type="entry name" value="2-Hacid_dh"/>
    <property type="match status" value="1"/>
</dbReference>
<name>A0A1G1ZGD3_9BACT</name>
<dbReference type="PANTHER" id="PTHR42789:SF1">
    <property type="entry name" value="D-ISOMER SPECIFIC 2-HYDROXYACID DEHYDROGENASE FAMILY PROTEIN (AFU_ORTHOLOGUE AFUA_6G10090)"/>
    <property type="match status" value="1"/>
</dbReference>
<dbReference type="Proteomes" id="UP000177960">
    <property type="component" value="Unassembled WGS sequence"/>
</dbReference>
<evidence type="ECO:0000259" key="6">
    <source>
        <dbReference type="Pfam" id="PF02826"/>
    </source>
</evidence>
<dbReference type="PROSITE" id="PS00670">
    <property type="entry name" value="D_2_HYDROXYACID_DH_2"/>
    <property type="match status" value="1"/>
</dbReference>
<dbReference type="FunFam" id="3.40.50.720:FF:000041">
    <property type="entry name" value="D-3-phosphoglycerate dehydrogenase"/>
    <property type="match status" value="1"/>
</dbReference>
<keyword evidence="2 4" id="KW-0560">Oxidoreductase</keyword>
<feature type="domain" description="D-isomer specific 2-hydroxyacid dehydrogenase catalytic" evidence="5">
    <location>
        <begin position="31"/>
        <end position="295"/>
    </location>
</feature>
<evidence type="ECO:0000313" key="7">
    <source>
        <dbReference type="EMBL" id="OGY63575.1"/>
    </source>
</evidence>
<dbReference type="GO" id="GO:0006564">
    <property type="term" value="P:L-serine biosynthetic process"/>
    <property type="evidence" value="ECO:0007669"/>
    <property type="project" value="UniProtKB-ARBA"/>
</dbReference>
<gene>
    <name evidence="7" type="ORF">A3B92_01795</name>
</gene>
<evidence type="ECO:0000256" key="4">
    <source>
        <dbReference type="RuleBase" id="RU003719"/>
    </source>
</evidence>
<dbReference type="InterPro" id="IPR006139">
    <property type="entry name" value="D-isomer_2_OHA_DH_cat_dom"/>
</dbReference>
<dbReference type="PROSITE" id="PS00671">
    <property type="entry name" value="D_2_HYDROXYACID_DH_3"/>
    <property type="match status" value="1"/>
</dbReference>
<dbReference type="STRING" id="1798404.A3B92_01795"/>